<dbReference type="EMBL" id="JAPFFF010000027">
    <property type="protein sequence ID" value="KAK8848226.1"/>
    <property type="molecule type" value="Genomic_DNA"/>
</dbReference>
<evidence type="ECO:0000259" key="2">
    <source>
        <dbReference type="PROSITE" id="PS51508"/>
    </source>
</evidence>
<gene>
    <name evidence="3" type="ORF">M9Y10_019282</name>
</gene>
<feature type="compositionally biased region" description="Polar residues" evidence="1">
    <location>
        <begin position="669"/>
        <end position="678"/>
    </location>
</feature>
<dbReference type="Proteomes" id="UP001470230">
    <property type="component" value="Unassembled WGS sequence"/>
</dbReference>
<keyword evidence="4" id="KW-1185">Reference proteome</keyword>
<dbReference type="PROSITE" id="PS51508">
    <property type="entry name" value="CKK"/>
    <property type="match status" value="1"/>
</dbReference>
<dbReference type="InterPro" id="IPR011033">
    <property type="entry name" value="PRC_barrel-like_sf"/>
</dbReference>
<feature type="region of interest" description="Disordered" evidence="1">
    <location>
        <begin position="110"/>
        <end position="209"/>
    </location>
</feature>
<dbReference type="Gene3D" id="3.10.20.360">
    <property type="entry name" value="CKK domain"/>
    <property type="match status" value="1"/>
</dbReference>
<sequence length="815" mass="95038">MNAQNPPFMVSSKIFKSPRSTNSDEPAERIIKVTITINDLNSNNNNTTPEKLHSNQDHRYTIANSIRPVLTISSSYVRESPPINEQKKSAILKPKAKLVEQVTQLEEKIDQDELEYTNNSNRHRRLGPPTFNSPQHKNSFNSRESIEKDDLNSSSESLNDSLSKPVKTEQRKRNANIFSRTTRNGSQNSQSSSLKQEQNQSTQLTENFNLDQIKRETNIKTSLYGTQQISPKKFSYNSNKIQNKIQKKDRVINQKLYQKQEQEPFYDNFEENSPIDDPPKVPIIFRSHKTNKPVNKKRPYFSTNTAIIQNEKPENPKKFDRTEKKINRKLLRIPTVNDDLPIFHEDPPEAINKNEEPLIEEEEEDKETVSFVPITNNRSNNDNIRHKADIENLSPPSKIPKFDFNYIDVNDKYANYNDENIDQNTKKDVYSHNEVDNNKKFEFFNYDNIDVDDHNSDNFNYEGLNENNKFDNFEADNLDENPVIDNFNTVKFDQNKNSNQNQMTNLNNMPDGTFNENLNELPQKRMKFSKIENQVIFDENPNDNYNCQNDFINQEEVKDQPILSNKQMFLDFDSNQIPLDLGSEPLIPIKPPTNQIKKDNSNFHQENEKVINVNFDDVNPGKNSNFNNPEISKDNIDQTQIVLNTSTKNEVSINFSPIQKRTKNESFDENNQISSLVQNENEKEEDKKDDNFWMFIPIDKKKHKKETNITQNMSKVLNVSRNYVKGVQNFRSLSMLLNQHRYEHFIMNLDKENQNLVGIYTLNDRMTQIKKIWGDGPEKATINDINSSLIYNPSNKKFSNLDPSFNQDIDAVYLK</sequence>
<feature type="domain" description="CKK" evidence="2">
    <location>
        <begin position="694"/>
        <end position="815"/>
    </location>
</feature>
<feature type="region of interest" description="Disordered" evidence="1">
    <location>
        <begin position="662"/>
        <end position="683"/>
    </location>
</feature>
<evidence type="ECO:0000256" key="1">
    <source>
        <dbReference type="SAM" id="MobiDB-lite"/>
    </source>
</evidence>
<name>A0ABR2HJ20_9EUKA</name>
<comment type="caution">
    <text evidence="3">The sequence shown here is derived from an EMBL/GenBank/DDBJ whole genome shotgun (WGS) entry which is preliminary data.</text>
</comment>
<organism evidence="3 4">
    <name type="scientific">Tritrichomonas musculus</name>
    <dbReference type="NCBI Taxonomy" id="1915356"/>
    <lineage>
        <taxon>Eukaryota</taxon>
        <taxon>Metamonada</taxon>
        <taxon>Parabasalia</taxon>
        <taxon>Tritrichomonadida</taxon>
        <taxon>Tritrichomonadidae</taxon>
        <taxon>Tritrichomonas</taxon>
    </lineage>
</organism>
<reference evidence="3 4" key="1">
    <citation type="submission" date="2024-04" db="EMBL/GenBank/DDBJ databases">
        <title>Tritrichomonas musculus Genome.</title>
        <authorList>
            <person name="Alves-Ferreira E."/>
            <person name="Grigg M."/>
            <person name="Lorenzi H."/>
            <person name="Galac M."/>
        </authorList>
    </citation>
    <scope>NUCLEOTIDE SEQUENCE [LARGE SCALE GENOMIC DNA]</scope>
    <source>
        <strain evidence="3 4">EAF2021</strain>
    </source>
</reference>
<dbReference type="SUPFAM" id="SSF50346">
    <property type="entry name" value="PRC-barrel domain"/>
    <property type="match status" value="1"/>
</dbReference>
<protein>
    <recommendedName>
        <fullName evidence="2">CKK domain-containing protein</fullName>
    </recommendedName>
</protein>
<feature type="compositionally biased region" description="Polar residues" evidence="1">
    <location>
        <begin position="176"/>
        <end position="209"/>
    </location>
</feature>
<feature type="compositionally biased region" description="Polar residues" evidence="1">
    <location>
        <begin position="130"/>
        <end position="143"/>
    </location>
</feature>
<evidence type="ECO:0000313" key="3">
    <source>
        <dbReference type="EMBL" id="KAK8848226.1"/>
    </source>
</evidence>
<feature type="compositionally biased region" description="Low complexity" evidence="1">
    <location>
        <begin position="152"/>
        <end position="164"/>
    </location>
</feature>
<accession>A0ABR2HJ20</accession>
<evidence type="ECO:0000313" key="4">
    <source>
        <dbReference type="Proteomes" id="UP001470230"/>
    </source>
</evidence>
<dbReference type="InterPro" id="IPR038209">
    <property type="entry name" value="CKK_dom_sf"/>
</dbReference>
<dbReference type="InterPro" id="IPR014797">
    <property type="entry name" value="CKK_CAMSAP"/>
</dbReference>
<proteinExistence type="predicted"/>
<feature type="region of interest" description="Disordered" evidence="1">
    <location>
        <begin position="1"/>
        <end position="26"/>
    </location>
</feature>